<evidence type="ECO:0000313" key="2">
    <source>
        <dbReference type="EMBL" id="MBO0333623.1"/>
    </source>
</evidence>
<dbReference type="SUPFAM" id="SSF55729">
    <property type="entry name" value="Acyl-CoA N-acyltransferases (Nat)"/>
    <property type="match status" value="1"/>
</dbReference>
<proteinExistence type="predicted"/>
<dbReference type="InterPro" id="IPR052564">
    <property type="entry name" value="N-acetyltrans/Recomb-assoc"/>
</dbReference>
<evidence type="ECO:0000313" key="3">
    <source>
        <dbReference type="Proteomes" id="UP000664761"/>
    </source>
</evidence>
<evidence type="ECO:0000259" key="1">
    <source>
        <dbReference type="PROSITE" id="PS51186"/>
    </source>
</evidence>
<dbReference type="Gene3D" id="3.40.630.30">
    <property type="match status" value="1"/>
</dbReference>
<organism evidence="2 3">
    <name type="scientific">Sneathiella sedimenti</name>
    <dbReference type="NCBI Taxonomy" id="2816034"/>
    <lineage>
        <taxon>Bacteria</taxon>
        <taxon>Pseudomonadati</taxon>
        <taxon>Pseudomonadota</taxon>
        <taxon>Alphaproteobacteria</taxon>
        <taxon>Sneathiellales</taxon>
        <taxon>Sneathiellaceae</taxon>
        <taxon>Sneathiella</taxon>
    </lineage>
</organism>
<name>A0ABS3F5J2_9PROT</name>
<dbReference type="Pfam" id="PF13673">
    <property type="entry name" value="Acetyltransf_10"/>
    <property type="match status" value="1"/>
</dbReference>
<dbReference type="EMBL" id="JAFLNC010000002">
    <property type="protein sequence ID" value="MBO0333623.1"/>
    <property type="molecule type" value="Genomic_DNA"/>
</dbReference>
<protein>
    <submittedName>
        <fullName evidence="2">GNAT family N-acetyltransferase</fullName>
    </submittedName>
</protein>
<dbReference type="CDD" id="cd04301">
    <property type="entry name" value="NAT_SF"/>
    <property type="match status" value="1"/>
</dbReference>
<dbReference type="Proteomes" id="UP000664761">
    <property type="component" value="Unassembled WGS sequence"/>
</dbReference>
<keyword evidence="3" id="KW-1185">Reference proteome</keyword>
<dbReference type="PROSITE" id="PS51186">
    <property type="entry name" value="GNAT"/>
    <property type="match status" value="1"/>
</dbReference>
<reference evidence="2 3" key="1">
    <citation type="submission" date="2021-03" db="EMBL/GenBank/DDBJ databases">
        <title>Sneathiella sp. CAU 1612 isolated from Kang Won-do.</title>
        <authorList>
            <person name="Kim W."/>
        </authorList>
    </citation>
    <scope>NUCLEOTIDE SEQUENCE [LARGE SCALE GENOMIC DNA]</scope>
    <source>
        <strain evidence="2 3">CAU 1612</strain>
    </source>
</reference>
<dbReference type="PANTHER" id="PTHR43451">
    <property type="entry name" value="ACETYLTRANSFERASE (GNAT) FAMILY PROTEIN"/>
    <property type="match status" value="1"/>
</dbReference>
<feature type="domain" description="N-acetyltransferase" evidence="1">
    <location>
        <begin position="4"/>
        <end position="157"/>
    </location>
</feature>
<dbReference type="PANTHER" id="PTHR43451:SF1">
    <property type="entry name" value="ACETYLTRANSFERASE"/>
    <property type="match status" value="1"/>
</dbReference>
<dbReference type="InterPro" id="IPR000182">
    <property type="entry name" value="GNAT_dom"/>
</dbReference>
<sequence>MTGITIRTGTAADFKSTARLYFDSVRDGTAPHYNEEQRKAWAPDVPEAEEWRKWLSGMTTWVAETEERLIGFMSLSPNGHLELAFVHPDWIGKGIAARLYKRLEAHARATGMTSLDSDASLLARPFFERQGWHVVKEQQPVRHGVSLTNFRMAKKLVN</sequence>
<accession>A0ABS3F5J2</accession>
<gene>
    <name evidence="2" type="ORF">J0X12_08365</name>
</gene>
<dbReference type="RefSeq" id="WP_207044155.1">
    <property type="nucleotide sequence ID" value="NZ_JAFLNC010000002.1"/>
</dbReference>
<dbReference type="InterPro" id="IPR016181">
    <property type="entry name" value="Acyl_CoA_acyltransferase"/>
</dbReference>
<comment type="caution">
    <text evidence="2">The sequence shown here is derived from an EMBL/GenBank/DDBJ whole genome shotgun (WGS) entry which is preliminary data.</text>
</comment>